<dbReference type="OrthoDB" id="654911at2"/>
<accession>A0A1V9FY41</accession>
<keyword evidence="1" id="KW-0472">Membrane</keyword>
<evidence type="ECO:0000313" key="2">
    <source>
        <dbReference type="EMBL" id="OQP63146.1"/>
    </source>
</evidence>
<dbReference type="AlphaFoldDB" id="A0A1V9FY41"/>
<organism evidence="2 3">
    <name type="scientific">Niastella vici</name>
    <dbReference type="NCBI Taxonomy" id="1703345"/>
    <lineage>
        <taxon>Bacteria</taxon>
        <taxon>Pseudomonadati</taxon>
        <taxon>Bacteroidota</taxon>
        <taxon>Chitinophagia</taxon>
        <taxon>Chitinophagales</taxon>
        <taxon>Chitinophagaceae</taxon>
        <taxon>Niastella</taxon>
    </lineage>
</organism>
<proteinExistence type="predicted"/>
<feature type="transmembrane region" description="Helical" evidence="1">
    <location>
        <begin position="7"/>
        <end position="29"/>
    </location>
</feature>
<gene>
    <name evidence="2" type="ORF">A3860_24960</name>
</gene>
<keyword evidence="1" id="KW-0812">Transmembrane</keyword>
<keyword evidence="3" id="KW-1185">Reference proteome</keyword>
<dbReference type="EMBL" id="LVYD01000046">
    <property type="protein sequence ID" value="OQP63146.1"/>
    <property type="molecule type" value="Genomic_DNA"/>
</dbReference>
<sequence>MTLRNAIISITLILVISFLVAWLGQYILYHYNIAEAVCFTNDCPETTQNTIIGTLFLILLFSVVHLVFINPDLANSPGMEVSILLSCLMLNFYYFNNNTNAYLCLIPYNILSVYFYYRVKKQLKKPFALFSFIMQEIFLVLLLVCTYVYLDELFVTKGLPRDTVMNTGTEKLMSRIFDFLGWTVFILHVVYLFFKLVLKKSILRAISYNYHKGPLP</sequence>
<reference evidence="2 3" key="1">
    <citation type="submission" date="2016-03" db="EMBL/GenBank/DDBJ databases">
        <title>Niastella vici sp. nov., isolated from farmland soil.</title>
        <authorList>
            <person name="Chen L."/>
            <person name="Wang D."/>
            <person name="Yang S."/>
            <person name="Wang G."/>
        </authorList>
    </citation>
    <scope>NUCLEOTIDE SEQUENCE [LARGE SCALE GENOMIC DNA]</scope>
    <source>
        <strain evidence="2 3">DJ57</strain>
    </source>
</reference>
<feature type="transmembrane region" description="Helical" evidence="1">
    <location>
        <begin position="49"/>
        <end position="69"/>
    </location>
</feature>
<comment type="caution">
    <text evidence="2">The sequence shown here is derived from an EMBL/GenBank/DDBJ whole genome shotgun (WGS) entry which is preliminary data.</text>
</comment>
<dbReference type="Proteomes" id="UP000192796">
    <property type="component" value="Unassembled WGS sequence"/>
</dbReference>
<feature type="transmembrane region" description="Helical" evidence="1">
    <location>
        <begin position="129"/>
        <end position="150"/>
    </location>
</feature>
<feature type="transmembrane region" description="Helical" evidence="1">
    <location>
        <begin position="100"/>
        <end position="117"/>
    </location>
</feature>
<name>A0A1V9FY41_9BACT</name>
<feature type="transmembrane region" description="Helical" evidence="1">
    <location>
        <begin position="179"/>
        <end position="198"/>
    </location>
</feature>
<evidence type="ECO:0000256" key="1">
    <source>
        <dbReference type="SAM" id="Phobius"/>
    </source>
</evidence>
<protein>
    <submittedName>
        <fullName evidence="2">Uncharacterized protein</fullName>
    </submittedName>
</protein>
<evidence type="ECO:0000313" key="3">
    <source>
        <dbReference type="Proteomes" id="UP000192796"/>
    </source>
</evidence>
<dbReference type="RefSeq" id="WP_081147868.1">
    <property type="nucleotide sequence ID" value="NZ_LVYD01000046.1"/>
</dbReference>
<feature type="transmembrane region" description="Helical" evidence="1">
    <location>
        <begin position="76"/>
        <end position="94"/>
    </location>
</feature>
<keyword evidence="1" id="KW-1133">Transmembrane helix</keyword>